<keyword evidence="4" id="KW-1185">Reference proteome</keyword>
<feature type="chain" id="PRO_5012302974" evidence="2">
    <location>
        <begin position="22"/>
        <end position="146"/>
    </location>
</feature>
<evidence type="ECO:0000313" key="3">
    <source>
        <dbReference type="EMBL" id="OQE28060.1"/>
    </source>
</evidence>
<feature type="compositionally biased region" description="Basic and acidic residues" evidence="1">
    <location>
        <begin position="69"/>
        <end position="79"/>
    </location>
</feature>
<protein>
    <submittedName>
        <fullName evidence="3">Uncharacterized protein</fullName>
    </submittedName>
</protein>
<keyword evidence="2" id="KW-0732">Signal</keyword>
<sequence length="146" mass="15485">MLSNISKLGLMALLATPAVHAFKYYISETNETGCQGAAADCWTTQLIIVTNDDDSCDAINNSADNDGGPLKRGESREWPAQDGHPAFTIVMNNDDNYDSTNVGDQVGNVKWDDGKTYPLTVSFGASCSAGEPLVSGGVTRTLVFSS</sequence>
<dbReference type="OrthoDB" id="4237694at2759"/>
<evidence type="ECO:0000256" key="1">
    <source>
        <dbReference type="SAM" id="MobiDB-lite"/>
    </source>
</evidence>
<evidence type="ECO:0000256" key="2">
    <source>
        <dbReference type="SAM" id="SignalP"/>
    </source>
</evidence>
<evidence type="ECO:0000313" key="4">
    <source>
        <dbReference type="Proteomes" id="UP000191342"/>
    </source>
</evidence>
<feature type="signal peptide" evidence="2">
    <location>
        <begin position="1"/>
        <end position="21"/>
    </location>
</feature>
<dbReference type="Proteomes" id="UP000191342">
    <property type="component" value="Unassembled WGS sequence"/>
</dbReference>
<accession>A0A1V6TQ79</accession>
<organism evidence="3 4">
    <name type="scientific">Penicillium flavigenum</name>
    <dbReference type="NCBI Taxonomy" id="254877"/>
    <lineage>
        <taxon>Eukaryota</taxon>
        <taxon>Fungi</taxon>
        <taxon>Dikarya</taxon>
        <taxon>Ascomycota</taxon>
        <taxon>Pezizomycotina</taxon>
        <taxon>Eurotiomycetes</taxon>
        <taxon>Eurotiomycetidae</taxon>
        <taxon>Eurotiales</taxon>
        <taxon>Aspergillaceae</taxon>
        <taxon>Penicillium</taxon>
    </lineage>
</organism>
<proteinExistence type="predicted"/>
<gene>
    <name evidence="3" type="ORF">PENFLA_c005G05745</name>
</gene>
<name>A0A1V6TQ79_9EURO</name>
<comment type="caution">
    <text evidence="3">The sequence shown here is derived from an EMBL/GenBank/DDBJ whole genome shotgun (WGS) entry which is preliminary data.</text>
</comment>
<reference evidence="4" key="1">
    <citation type="journal article" date="2017" name="Nat. Microbiol.">
        <title>Global analysis of biosynthetic gene clusters reveals vast potential of secondary metabolite production in Penicillium species.</title>
        <authorList>
            <person name="Nielsen J.C."/>
            <person name="Grijseels S."/>
            <person name="Prigent S."/>
            <person name="Ji B."/>
            <person name="Dainat J."/>
            <person name="Nielsen K.F."/>
            <person name="Frisvad J.C."/>
            <person name="Workman M."/>
            <person name="Nielsen J."/>
        </authorList>
    </citation>
    <scope>NUCLEOTIDE SEQUENCE [LARGE SCALE GENOMIC DNA]</scope>
    <source>
        <strain evidence="4">IBT 14082</strain>
    </source>
</reference>
<feature type="region of interest" description="Disordered" evidence="1">
    <location>
        <begin position="60"/>
        <end position="82"/>
    </location>
</feature>
<dbReference type="EMBL" id="MLQL01000005">
    <property type="protein sequence ID" value="OQE28060.1"/>
    <property type="molecule type" value="Genomic_DNA"/>
</dbReference>
<dbReference type="AlphaFoldDB" id="A0A1V6TQ79"/>